<keyword evidence="2" id="KW-1185">Reference proteome</keyword>
<name>E1IHR6_9CHLR</name>
<accession>E1IHR6</accession>
<protein>
    <submittedName>
        <fullName evidence="1">TPR repeat-containing protein</fullName>
    </submittedName>
</protein>
<dbReference type="AlphaFoldDB" id="E1IHR6"/>
<dbReference type="Gene3D" id="1.25.40.10">
    <property type="entry name" value="Tetratricopeptide repeat domain"/>
    <property type="match status" value="2"/>
</dbReference>
<comment type="caution">
    <text evidence="1">The sequence shown here is derived from an EMBL/GenBank/DDBJ whole genome shotgun (WGS) entry which is preliminary data.</text>
</comment>
<dbReference type="SUPFAM" id="SSF48452">
    <property type="entry name" value="TPR-like"/>
    <property type="match status" value="3"/>
</dbReference>
<dbReference type="OrthoDB" id="140210at2"/>
<sequence length="485" mass="53202">MWARIAKLRPLLLLLLLGLVADATRLPLGPRAALHHADTLWQQGHYYAALQIYQPIDVQAAPQAALHLGILRLQRGEYYPAERAIRAAMQVGLDPNDYHLALLYLGQALAATGRSELAHDTWALIEDCRTPSACQYRGPAYILRAEEALRHTDLIAAETQYRRSLDLPLPPGWAALAQARLALLTADYDPSAAAELLRGPIPPAQLDLPWVAPLLPTSVPWREQLELALGEAAPMRTQRLGQIYLNMGWYALAETQFRQVPPGPLQRGARIYAAYAHWLGGDRAVGQAQLEAIIAANPDDAQARMLLAMAYLANQEDQAARAQLDTVAQMTAGGPDLLVAWANWHIAQHAYPEASSMYQLAVAQAHPNQRGHYAMLGAQFHLRTTYELCPMGLPLAEIAAKARPEQPATLTLLAAYQYYCGEMDHAVMSAQQALDRGAGAEAAYYLGMALRATGQNEAGRLALIQAADREPASIWRERAEQVLGR</sequence>
<dbReference type="Proteomes" id="UP000054010">
    <property type="component" value="Unassembled WGS sequence"/>
</dbReference>
<evidence type="ECO:0000313" key="2">
    <source>
        <dbReference type="Proteomes" id="UP000054010"/>
    </source>
</evidence>
<dbReference type="STRING" id="765420.OSCT_2867"/>
<dbReference type="InterPro" id="IPR011990">
    <property type="entry name" value="TPR-like_helical_dom_sf"/>
</dbReference>
<gene>
    <name evidence="1" type="ORF">OSCT_2867</name>
</gene>
<organism evidence="1 2">
    <name type="scientific">Oscillochloris trichoides DG-6</name>
    <dbReference type="NCBI Taxonomy" id="765420"/>
    <lineage>
        <taxon>Bacteria</taxon>
        <taxon>Bacillati</taxon>
        <taxon>Chloroflexota</taxon>
        <taxon>Chloroflexia</taxon>
        <taxon>Chloroflexales</taxon>
        <taxon>Chloroflexineae</taxon>
        <taxon>Oscillochloridaceae</taxon>
        <taxon>Oscillochloris</taxon>
    </lineage>
</organism>
<dbReference type="eggNOG" id="COG0457">
    <property type="taxonomic scope" value="Bacteria"/>
</dbReference>
<reference evidence="1 2" key="1">
    <citation type="journal article" date="2011" name="J. Bacteriol.">
        <title>Draft genome sequence of the anoxygenic filamentous phototrophic bacterium Oscillochloris trichoides subsp. DG-6.</title>
        <authorList>
            <person name="Kuznetsov B.B."/>
            <person name="Ivanovsky R.N."/>
            <person name="Keppen O.I."/>
            <person name="Sukhacheva M.V."/>
            <person name="Bumazhkin B.K."/>
            <person name="Patutina E.O."/>
            <person name="Beletsky A.V."/>
            <person name="Mardanov A.V."/>
            <person name="Baslerov R.V."/>
            <person name="Panteleeva A.N."/>
            <person name="Kolganova T.V."/>
            <person name="Ravin N.V."/>
            <person name="Skryabin K.G."/>
        </authorList>
    </citation>
    <scope>NUCLEOTIDE SEQUENCE [LARGE SCALE GENOMIC DNA]</scope>
    <source>
        <strain evidence="1 2">DG-6</strain>
    </source>
</reference>
<dbReference type="HOGENOM" id="CLU_565849_0_0_0"/>
<evidence type="ECO:0000313" key="1">
    <source>
        <dbReference type="EMBL" id="EFO79286.1"/>
    </source>
</evidence>
<dbReference type="EMBL" id="ADVR01000119">
    <property type="protein sequence ID" value="EFO79286.1"/>
    <property type="molecule type" value="Genomic_DNA"/>
</dbReference>
<proteinExistence type="predicted"/>